<evidence type="ECO:0000313" key="1">
    <source>
        <dbReference type="EMBL" id="QFZ27527.1"/>
    </source>
</evidence>
<evidence type="ECO:0000313" key="2">
    <source>
        <dbReference type="Proteomes" id="UP000326582"/>
    </source>
</evidence>
<reference evidence="2" key="1">
    <citation type="journal article" date="2019" name="MBio">
        <title>Comparative genomics for the elucidation of multidrug resistance (MDR) in Candida lusitaniae.</title>
        <authorList>
            <person name="Kannan A."/>
            <person name="Asner S.A."/>
            <person name="Trachsel E."/>
            <person name="Kelly S."/>
            <person name="Parker J."/>
            <person name="Sanglard D."/>
        </authorList>
    </citation>
    <scope>NUCLEOTIDE SEQUENCE [LARGE SCALE GENOMIC DNA]</scope>
    <source>
        <strain evidence="2">P1</strain>
    </source>
</reference>
<accession>A0ACD0WJ17</accession>
<dbReference type="EMBL" id="CP038486">
    <property type="protein sequence ID" value="QFZ27527.1"/>
    <property type="molecule type" value="Genomic_DNA"/>
</dbReference>
<organism evidence="1 2">
    <name type="scientific">Clavispora lusitaniae</name>
    <name type="common">Candida lusitaniae</name>
    <dbReference type="NCBI Taxonomy" id="36911"/>
    <lineage>
        <taxon>Eukaryota</taxon>
        <taxon>Fungi</taxon>
        <taxon>Dikarya</taxon>
        <taxon>Ascomycota</taxon>
        <taxon>Saccharomycotina</taxon>
        <taxon>Pichiomycetes</taxon>
        <taxon>Metschnikowiaceae</taxon>
        <taxon>Clavispora</taxon>
    </lineage>
</organism>
<keyword evidence="2" id="KW-1185">Reference proteome</keyword>
<name>A0ACD0WJ17_CLALS</name>
<dbReference type="Proteomes" id="UP000326582">
    <property type="component" value="Chromosome 3"/>
</dbReference>
<keyword evidence="1" id="KW-0418">Kinase</keyword>
<proteinExistence type="predicted"/>
<keyword evidence="1" id="KW-0808">Transferase</keyword>
<gene>
    <name evidence="1" type="ORF">EJF14_30501</name>
</gene>
<protein>
    <submittedName>
        <fullName evidence="1">Hydroxymethylpyrimidine phosphomethyl pyrimidine kinase</fullName>
    </submittedName>
</protein>
<sequence length="586" mass="65200">MGIRTKHPETQNAIEKPMPITSATINLLEPNEPKVELPAVLTIAGSDSSGGAGIEADIKTMTAHSVYGLTCITSLTAQNTLGVSAVVDTPKEHVKAILEKNFEDFLEGYEGAPPLKVVKTGMLTKDAVEVLASYLDYLESKKVKLVVDPVMVSTSGKILTNDETMQLCQKTIIPRAYLCMPNYVEALHLWKCFGDEPIEIETVDQFKTFTVRLQEKLGCANLLVKGGHIPWLNGKKFSGKEGSGQPLEIVDVLFQSDEQKVTVVRSSYIESNNSHGTGCTLASSVASNLAKGIPLQLAVPLSVNYIHRGMTSLKHKLGHGKGPLNHTVEAKASVKDVIKGEKITHLVEKHGSIIDYFTNHPRVNENWNKYVHHQFLDLLARNRLPFDRFLFYLKQDFYYLVNYAQVHAIAASVAPTCEQIHAQSLIIGSIIEEIKRHKKKLLTVYNIDYDNADLDEELQPASACIAYCDYLLSLGKTEDFLGLKVALAPCLHGYAEAGIYGKKIREKVDPKDLGVVNATQSETYGDWLNDYVSDWYTSAEKEGRMTLDDIFQKSEISEERLEELVTIFNTATILEIGFWDYVTRDI</sequence>